<dbReference type="Pfam" id="PF00498">
    <property type="entry name" value="FHA"/>
    <property type="match status" value="1"/>
</dbReference>
<gene>
    <name evidence="5" type="ORF">P691DRAFT_737025</name>
</gene>
<comment type="caution">
    <text evidence="5">The sequence shown here is derived from an EMBL/GenBank/DDBJ whole genome shotgun (WGS) entry which is preliminary data.</text>
</comment>
<keyword evidence="6" id="KW-1185">Reference proteome</keyword>
<dbReference type="EMBL" id="MU151409">
    <property type="protein sequence ID" value="KAF9444063.1"/>
    <property type="molecule type" value="Genomic_DNA"/>
</dbReference>
<protein>
    <recommendedName>
        <fullName evidence="4">FHA domain-containing protein</fullName>
    </recommendedName>
</protein>
<evidence type="ECO:0000256" key="1">
    <source>
        <dbReference type="SAM" id="Coils"/>
    </source>
</evidence>
<feature type="coiled-coil region" evidence="1">
    <location>
        <begin position="439"/>
        <end position="466"/>
    </location>
</feature>
<dbReference type="InterPro" id="IPR000253">
    <property type="entry name" value="FHA_dom"/>
</dbReference>
<evidence type="ECO:0000259" key="4">
    <source>
        <dbReference type="PROSITE" id="PS50006"/>
    </source>
</evidence>
<accession>A0A9P5X3C7</accession>
<feature type="compositionally biased region" description="Polar residues" evidence="2">
    <location>
        <begin position="378"/>
        <end position="387"/>
    </location>
</feature>
<proteinExistence type="predicted"/>
<keyword evidence="3" id="KW-1133">Transmembrane helix</keyword>
<dbReference type="AlphaFoldDB" id="A0A9P5X3C7"/>
<keyword evidence="3" id="KW-0472">Membrane</keyword>
<feature type="coiled-coil region" evidence="1">
    <location>
        <begin position="559"/>
        <end position="586"/>
    </location>
</feature>
<feature type="compositionally biased region" description="Basic and acidic residues" evidence="2">
    <location>
        <begin position="626"/>
        <end position="635"/>
    </location>
</feature>
<dbReference type="Gene3D" id="2.60.200.20">
    <property type="match status" value="1"/>
</dbReference>
<organism evidence="5 6">
    <name type="scientific">Macrolepiota fuliginosa MF-IS2</name>
    <dbReference type="NCBI Taxonomy" id="1400762"/>
    <lineage>
        <taxon>Eukaryota</taxon>
        <taxon>Fungi</taxon>
        <taxon>Dikarya</taxon>
        <taxon>Basidiomycota</taxon>
        <taxon>Agaricomycotina</taxon>
        <taxon>Agaricomycetes</taxon>
        <taxon>Agaricomycetidae</taxon>
        <taxon>Agaricales</taxon>
        <taxon>Agaricineae</taxon>
        <taxon>Agaricaceae</taxon>
        <taxon>Macrolepiota</taxon>
    </lineage>
</organism>
<evidence type="ECO:0000256" key="2">
    <source>
        <dbReference type="SAM" id="MobiDB-lite"/>
    </source>
</evidence>
<name>A0A9P5X3C7_9AGAR</name>
<evidence type="ECO:0000256" key="3">
    <source>
        <dbReference type="SAM" id="Phobius"/>
    </source>
</evidence>
<evidence type="ECO:0000313" key="6">
    <source>
        <dbReference type="Proteomes" id="UP000807342"/>
    </source>
</evidence>
<feature type="compositionally biased region" description="Polar residues" evidence="2">
    <location>
        <begin position="192"/>
        <end position="209"/>
    </location>
</feature>
<feature type="region of interest" description="Disordered" evidence="2">
    <location>
        <begin position="167"/>
        <end position="232"/>
    </location>
</feature>
<dbReference type="Proteomes" id="UP000807342">
    <property type="component" value="Unassembled WGS sequence"/>
</dbReference>
<dbReference type="PROSITE" id="PS50006">
    <property type="entry name" value="FHA_DOMAIN"/>
    <property type="match status" value="1"/>
</dbReference>
<sequence>MIDDDIQYIGSSIKLRDPPRYPQRTVTSVVLHIEKSDGNDAHVLTFNRDTSSTVHIGRRPGTEIESRTLDQEKGRAMFRCAVVSRKHARIAFTDSGNVYLIDLHSHHGTHIRKPGETSSRILEPEIPTPLSDGDIITFGKSVGRNEEMVRPVVARVQLLYNGPSTSTIKPLVVPDSSPMSNRSHSGRYGLHSPSSSSSDEAYNGQSDTYSDIEEIPPPPRHTSAISASQDENHSKIGRAFEVLKRLLPPTSIPSVPAVPRLEISPRLEEQSPIQFASPSPSSSASMSPTGLPPLWSFPLLPSISPDSIVDIDPTYFLHHIDMPNVNNDANRSRSESPMDLASPSPSLPEQEPHIIGAWADYASPSSSTSESEAIATPPDNNVASSSGAAEISFAVQHEERREAEGSAVDENVAPSPSAIEKEKEKEKSDPPTFVTKVDYEELKAKYTRLQDEIDDLQIQRRKYKSKFNANVHTVTDKFHELEDRVNDMSAQYSLFMDQIESVTHGDVPDLQAQIDDLLDQQGVGRMDVEQLKRGVAECTEKISKVDEDMKASKDRDVEMRDEKEEVQRYLNTLRGLVEEMKTLRNLTEQEVKTELETLHQLRESILKDAEATPLKRKRSIEDEGDRDTTTDEHAEVPTNGDVTMHSATLRPCGVEIQIHDRPSPRKRARKFVSVAAQTATAVTMGAVATWVALAFS</sequence>
<feature type="region of interest" description="Disordered" evidence="2">
    <location>
        <begin position="327"/>
        <end position="430"/>
    </location>
</feature>
<feature type="transmembrane region" description="Helical" evidence="3">
    <location>
        <begin position="671"/>
        <end position="695"/>
    </location>
</feature>
<dbReference type="SUPFAM" id="SSF49879">
    <property type="entry name" value="SMAD/FHA domain"/>
    <property type="match status" value="1"/>
</dbReference>
<feature type="compositionally biased region" description="Basic and acidic residues" evidence="2">
    <location>
        <begin position="419"/>
        <end position="429"/>
    </location>
</feature>
<evidence type="ECO:0000313" key="5">
    <source>
        <dbReference type="EMBL" id="KAF9444063.1"/>
    </source>
</evidence>
<feature type="region of interest" description="Disordered" evidence="2">
    <location>
        <begin position="613"/>
        <end position="645"/>
    </location>
</feature>
<feature type="domain" description="FHA" evidence="4">
    <location>
        <begin position="54"/>
        <end position="111"/>
    </location>
</feature>
<feature type="compositionally biased region" description="Low complexity" evidence="2">
    <location>
        <begin position="363"/>
        <end position="377"/>
    </location>
</feature>
<reference evidence="5" key="1">
    <citation type="submission" date="2020-11" db="EMBL/GenBank/DDBJ databases">
        <authorList>
            <consortium name="DOE Joint Genome Institute"/>
            <person name="Ahrendt S."/>
            <person name="Riley R."/>
            <person name="Andreopoulos W."/>
            <person name="Labutti K."/>
            <person name="Pangilinan J."/>
            <person name="Ruiz-Duenas F.J."/>
            <person name="Barrasa J.M."/>
            <person name="Sanchez-Garcia M."/>
            <person name="Camarero S."/>
            <person name="Miyauchi S."/>
            <person name="Serrano A."/>
            <person name="Linde D."/>
            <person name="Babiker R."/>
            <person name="Drula E."/>
            <person name="Ayuso-Fernandez I."/>
            <person name="Pacheco R."/>
            <person name="Padilla G."/>
            <person name="Ferreira P."/>
            <person name="Barriuso J."/>
            <person name="Kellner H."/>
            <person name="Castanera R."/>
            <person name="Alfaro M."/>
            <person name="Ramirez L."/>
            <person name="Pisabarro A.G."/>
            <person name="Kuo A."/>
            <person name="Tritt A."/>
            <person name="Lipzen A."/>
            <person name="He G."/>
            <person name="Yan M."/>
            <person name="Ng V."/>
            <person name="Cullen D."/>
            <person name="Martin F."/>
            <person name="Rosso M.-N."/>
            <person name="Henrissat B."/>
            <person name="Hibbett D."/>
            <person name="Martinez A.T."/>
            <person name="Grigoriev I.V."/>
        </authorList>
    </citation>
    <scope>NUCLEOTIDE SEQUENCE</scope>
    <source>
        <strain evidence="5">MF-IS2</strain>
    </source>
</reference>
<keyword evidence="3" id="KW-0812">Transmembrane</keyword>
<keyword evidence="1" id="KW-0175">Coiled coil</keyword>
<dbReference type="OrthoDB" id="4096268at2759"/>
<dbReference type="InterPro" id="IPR008984">
    <property type="entry name" value="SMAD_FHA_dom_sf"/>
</dbReference>